<name>A0ABV6YYE0_UNCC1</name>
<protein>
    <submittedName>
        <fullName evidence="3">ELWxxDGT repeat protein</fullName>
    </submittedName>
</protein>
<sequence>MTKKTKKSISKMALICLLMWVTATTAYPGTTTYTYDAAGRLTKVQYGTEYLKTYDYDATGNFTQTQVLLDKVSLELSVYADPGNSVTALNINCPGDCEEYYDVGVEIELTANVAPSSTFLGWYGDISGSQNPISVMMDNNRTISAFFGSNTGDTDNDGVLDEDEAGHYGDDFSYDGDGNGVPDYLESNVASFHALMGGYVTLVVPTGQQLQNIVVLGNPENARTLPSHSFPYGFFQFEITGFTSCTTATLYLPLEPLVETVYNYGPTPDNPIPHWYEFTYDGQTGVELFVEANRQKLVFHFCDGERGDHDLQINGTIQTTIGPAGGNIPPTGVYLVKDINLEANNTYPENLANMNGTLYFVFDDGVHGKELWKSDGTPEGTMMVKDINPGESDSSVNYFTYVNGTVFFSAYQAGIGHELWKTNGTEVGTVLVKNINPGDDSAWPKRLVNVNGTLFFYGRDGHTNHGYELWKSDGTEAGTVMVKDINPGSASSDPDDLTNYNGICFFEADDGIHGDELWRSDGTEEGTWMVKDIRVAGSSAPKEFIVYNNKLFFTAYDETHGYEVWCSDGTEEGTYLLKDINPDQSSIFWPGYYTISNNILFFSACHEDYGQELWKTDGTEQGTVMVRDINSMGSSNPTHLVDMDGVLIFHNAGMPDALNLLYRSNGTEGGTYVIYNNLHSIGDMVYMNGAVYITGWIATYGYELYKTVGSWGVSSIDIYPGGVFPSLNDSDPAYLTPMNNTLYFTAYDGIHGREIYQSDGTASGTSILTVLAGTTSSSPIFLTSFNNRLFFSAKPGGVGFINEWLKYRLWQSDGTDSGTVRVKEDNEPVGTVYLTPENGLLYFAAGTDIRDELWRTDGTADGTILLKDFGNSKVSEIESMSGSAFIKIDDSYCDLWKSDGTPGGTTFIQQVDLIDSLTQANNLIFFSGRNYDIGEDYGKELWKTDGTDFGTVMVKDIRPGVWGSEPDYFTACGNFVYFSANDGINGWELWRSDGTEGGTTMVMDIYPGGSSSPECLLNVQGMLFFSAYDGTYGYELWKTDSQTKSTTFVKDINSLITCDSSGENPGSGSYPCNSHITNMYYWNGLLYFSATDGIQGQELWSSDGTPAGTKLVCDINPYGDSSPAAFAATSDVLFFVADNGYLGRELWSTSGTSVNTNLIADIRPGSLGSEIEEIVSMGDIIYFAANNGVNGKELWALNLSPVPALGFWSLGLLLGSFGLILWGLHRKH</sequence>
<evidence type="ECO:0000313" key="3">
    <source>
        <dbReference type="EMBL" id="MFC1851213.1"/>
    </source>
</evidence>
<keyword evidence="4" id="KW-1185">Reference proteome</keyword>
<dbReference type="NCBIfam" id="NF041766">
    <property type="entry name" value="choice_anch_U"/>
    <property type="match status" value="1"/>
</dbReference>
<proteinExistence type="predicted"/>
<comment type="caution">
    <text evidence="3">The sequence shown here is derived from an EMBL/GenBank/DDBJ whole genome shotgun (WGS) entry which is preliminary data.</text>
</comment>
<dbReference type="InterPro" id="IPR030916">
    <property type="entry name" value="ELWxxDGT_rpt"/>
</dbReference>
<feature type="chain" id="PRO_5046633941" evidence="2">
    <location>
        <begin position="27"/>
        <end position="1228"/>
    </location>
</feature>
<evidence type="ECO:0000313" key="4">
    <source>
        <dbReference type="Proteomes" id="UP001594351"/>
    </source>
</evidence>
<dbReference type="Proteomes" id="UP001594351">
    <property type="component" value="Unassembled WGS sequence"/>
</dbReference>
<evidence type="ECO:0000256" key="2">
    <source>
        <dbReference type="SAM" id="SignalP"/>
    </source>
</evidence>
<dbReference type="EMBL" id="JBHPBY010000165">
    <property type="protein sequence ID" value="MFC1851213.1"/>
    <property type="molecule type" value="Genomic_DNA"/>
</dbReference>
<keyword evidence="1" id="KW-0472">Membrane</keyword>
<keyword evidence="2" id="KW-0732">Signal</keyword>
<organism evidence="3 4">
    <name type="scientific">candidate division CSSED10-310 bacterium</name>
    <dbReference type="NCBI Taxonomy" id="2855610"/>
    <lineage>
        <taxon>Bacteria</taxon>
        <taxon>Bacteria division CSSED10-310</taxon>
    </lineage>
</organism>
<gene>
    <name evidence="3" type="ORF">ACFL27_13540</name>
</gene>
<accession>A0ABV6YYE0</accession>
<dbReference type="InterPro" id="IPR053784">
    <property type="entry name" value="Choice_anch_U_dom"/>
</dbReference>
<keyword evidence="1" id="KW-0812">Transmembrane</keyword>
<evidence type="ECO:0000256" key="1">
    <source>
        <dbReference type="SAM" id="Phobius"/>
    </source>
</evidence>
<dbReference type="NCBIfam" id="TIGR04534">
    <property type="entry name" value="ELWxxDGT_rpt"/>
    <property type="match status" value="4"/>
</dbReference>
<keyword evidence="1" id="KW-1133">Transmembrane helix</keyword>
<feature type="transmembrane region" description="Helical" evidence="1">
    <location>
        <begin position="1205"/>
        <end position="1224"/>
    </location>
</feature>
<reference evidence="3 4" key="1">
    <citation type="submission" date="2024-09" db="EMBL/GenBank/DDBJ databases">
        <title>Laminarin stimulates single cell rates of sulfate reduction while oxygen inhibits transcriptomic activity in coastal marine sediment.</title>
        <authorList>
            <person name="Lindsay M."/>
            <person name="Orcutt B."/>
            <person name="Emerson D."/>
            <person name="Stepanauskas R."/>
            <person name="D'Angelo T."/>
        </authorList>
    </citation>
    <scope>NUCLEOTIDE SEQUENCE [LARGE SCALE GENOMIC DNA]</scope>
    <source>
        <strain evidence="3">SAG AM-311-K15</strain>
    </source>
</reference>
<feature type="signal peptide" evidence="2">
    <location>
        <begin position="1"/>
        <end position="26"/>
    </location>
</feature>